<reference evidence="2" key="1">
    <citation type="submission" date="2018-02" db="EMBL/GenBank/DDBJ databases">
        <authorList>
            <person name="Hausmann B."/>
        </authorList>
    </citation>
    <scope>NUCLEOTIDE SEQUENCE [LARGE SCALE GENOMIC DNA]</scope>
    <source>
        <strain evidence="2">Peat soil MAG SbF1</strain>
    </source>
</reference>
<gene>
    <name evidence="1" type="ORF">SBF1_50055</name>
</gene>
<sequence length="69" mass="7559">MITIAKSKLRVRSPCKCLQCPESAPREDGAGLVCETLKEACNGSCGECMSWVCEKILNKKKKAKRGNVE</sequence>
<protein>
    <submittedName>
        <fullName evidence="1">Uncharacterized protein</fullName>
    </submittedName>
</protein>
<proteinExistence type="predicted"/>
<dbReference type="Proteomes" id="UP000238916">
    <property type="component" value="Unassembled WGS sequence"/>
</dbReference>
<evidence type="ECO:0000313" key="2">
    <source>
        <dbReference type="Proteomes" id="UP000238916"/>
    </source>
</evidence>
<accession>A0A2U3LGT2</accession>
<organism evidence="1 2">
    <name type="scientific">Candidatus Desulfosporosinus infrequens</name>
    <dbReference type="NCBI Taxonomy" id="2043169"/>
    <lineage>
        <taxon>Bacteria</taxon>
        <taxon>Bacillati</taxon>
        <taxon>Bacillota</taxon>
        <taxon>Clostridia</taxon>
        <taxon>Eubacteriales</taxon>
        <taxon>Desulfitobacteriaceae</taxon>
        <taxon>Desulfosporosinus</taxon>
    </lineage>
</organism>
<name>A0A2U3LGT2_9FIRM</name>
<evidence type="ECO:0000313" key="1">
    <source>
        <dbReference type="EMBL" id="SPF51171.1"/>
    </source>
</evidence>
<dbReference type="AlphaFoldDB" id="A0A2U3LGT2"/>
<dbReference type="EMBL" id="OMOF01000445">
    <property type="protein sequence ID" value="SPF51171.1"/>
    <property type="molecule type" value="Genomic_DNA"/>
</dbReference>